<dbReference type="AlphaFoldDB" id="A0A914L0W9"/>
<evidence type="ECO:0000313" key="1">
    <source>
        <dbReference type="Proteomes" id="UP000887563"/>
    </source>
</evidence>
<keyword evidence="1" id="KW-1185">Reference proteome</keyword>
<name>A0A914L0W9_MELIC</name>
<accession>A0A914L0W9</accession>
<evidence type="ECO:0000313" key="2">
    <source>
        <dbReference type="WBParaSite" id="Minc3s00199g07371"/>
    </source>
</evidence>
<organism evidence="1 2">
    <name type="scientific">Meloidogyne incognita</name>
    <name type="common">Southern root-knot nematode worm</name>
    <name type="synonym">Oxyuris incognita</name>
    <dbReference type="NCBI Taxonomy" id="6306"/>
    <lineage>
        <taxon>Eukaryota</taxon>
        <taxon>Metazoa</taxon>
        <taxon>Ecdysozoa</taxon>
        <taxon>Nematoda</taxon>
        <taxon>Chromadorea</taxon>
        <taxon>Rhabditida</taxon>
        <taxon>Tylenchina</taxon>
        <taxon>Tylenchomorpha</taxon>
        <taxon>Tylenchoidea</taxon>
        <taxon>Meloidogynidae</taxon>
        <taxon>Meloidogyninae</taxon>
        <taxon>Meloidogyne</taxon>
        <taxon>Meloidogyne incognita group</taxon>
    </lineage>
</organism>
<reference evidence="2" key="1">
    <citation type="submission" date="2022-11" db="UniProtKB">
        <authorList>
            <consortium name="WormBaseParasite"/>
        </authorList>
    </citation>
    <scope>IDENTIFICATION</scope>
</reference>
<sequence length="152" mass="17458">MDLEVIKGDLEGLKGISGDIRGGILKNSGFEGIDRYRKSIRIQSEFRESFIHVFWNFTTNGLLRGEEPSGATSKAVGPVPQCLVVEMILLAESRMLQSCVNFREYRISYVMYRLAVVSDTNRTRLDSQAKVYHKQQYNRNDETMRWLSLTVD</sequence>
<proteinExistence type="predicted"/>
<dbReference type="Proteomes" id="UP000887563">
    <property type="component" value="Unplaced"/>
</dbReference>
<dbReference type="WBParaSite" id="Minc3s00199g07371">
    <property type="protein sequence ID" value="Minc3s00199g07371"/>
    <property type="gene ID" value="Minc3s00199g07371"/>
</dbReference>
<protein>
    <submittedName>
        <fullName evidence="2">Uncharacterized protein</fullName>
    </submittedName>
</protein>